<dbReference type="InterPro" id="IPR001119">
    <property type="entry name" value="SLH_dom"/>
</dbReference>
<dbReference type="PANTHER" id="PTHR43308">
    <property type="entry name" value="OUTER MEMBRANE PROTEIN ALPHA-RELATED"/>
    <property type="match status" value="1"/>
</dbReference>
<accession>A0A644TRN0</accession>
<dbReference type="Pfam" id="PF00395">
    <property type="entry name" value="SLH"/>
    <property type="match status" value="1"/>
</dbReference>
<comment type="caution">
    <text evidence="2">The sequence shown here is derived from an EMBL/GenBank/DDBJ whole genome shotgun (WGS) entry which is preliminary data.</text>
</comment>
<proteinExistence type="predicted"/>
<evidence type="ECO:0000313" key="2">
    <source>
        <dbReference type="EMBL" id="MPL68912.1"/>
    </source>
</evidence>
<name>A0A644TRN0_9ZZZZ</name>
<organism evidence="2">
    <name type="scientific">bioreactor metagenome</name>
    <dbReference type="NCBI Taxonomy" id="1076179"/>
    <lineage>
        <taxon>unclassified sequences</taxon>
        <taxon>metagenomes</taxon>
        <taxon>ecological metagenomes</taxon>
    </lineage>
</organism>
<reference evidence="2" key="1">
    <citation type="submission" date="2019-08" db="EMBL/GenBank/DDBJ databases">
        <authorList>
            <person name="Kucharzyk K."/>
            <person name="Murdoch R.W."/>
            <person name="Higgins S."/>
            <person name="Loffler F."/>
        </authorList>
    </citation>
    <scope>NUCLEOTIDE SEQUENCE</scope>
</reference>
<dbReference type="SUPFAM" id="SSF56935">
    <property type="entry name" value="Porins"/>
    <property type="match status" value="1"/>
</dbReference>
<dbReference type="AlphaFoldDB" id="A0A644TRN0"/>
<feature type="domain" description="SLH" evidence="1">
    <location>
        <begin position="24"/>
        <end position="87"/>
    </location>
</feature>
<dbReference type="PROSITE" id="PS51272">
    <property type="entry name" value="SLH"/>
    <property type="match status" value="1"/>
</dbReference>
<sequence length="407" mass="44010">MKKSLVITLALVFVLGIAGTAFAAANPFVDVPAKHWAYDAVAKLANAGIVDGYGDGTYRGDKNMTRYEMAQIVAKAMVKSDKADAETKALVDKLAVEFSSELQNLGVRVAKLEANQSNIKFTGDVRIRYNDDEAADDSKFYERFRINMTAAVNENTTFNGRFAMNHNEQGTTGSDDAKVAIASLTTKNVFNSGVTSTVGRYAEFLGQTGYLVDTTGTGMVDGVKVTAGNALKMTVGYADFAAYNDTQFGNAFYAEAKYNTSKATNINATYLESKGPSAIDYSILGAGFTTKFTKDWALTGEYFQNGDVAGDPDAMLARISYKGANKAVPQSWGLGLEYRDFQANATPDKFSGANFSVSDVKGWGVLGSYTLAKNIVLEGFQSFNSEVESTGDDTDNERTRLQVNFFF</sequence>
<evidence type="ECO:0000259" key="1">
    <source>
        <dbReference type="PROSITE" id="PS51272"/>
    </source>
</evidence>
<protein>
    <recommendedName>
        <fullName evidence="1">SLH domain-containing protein</fullName>
    </recommendedName>
</protein>
<gene>
    <name evidence="2" type="ORF">SDC9_14645</name>
</gene>
<dbReference type="PANTHER" id="PTHR43308:SF1">
    <property type="entry name" value="OUTER MEMBRANE PROTEIN ALPHA"/>
    <property type="match status" value="1"/>
</dbReference>
<dbReference type="EMBL" id="VSSQ01000044">
    <property type="protein sequence ID" value="MPL68912.1"/>
    <property type="molecule type" value="Genomic_DNA"/>
</dbReference>
<dbReference type="InterPro" id="IPR051465">
    <property type="entry name" value="Cell_Envelope_Struct_Comp"/>
</dbReference>